<keyword evidence="3" id="KW-1185">Reference proteome</keyword>
<evidence type="ECO:0000256" key="1">
    <source>
        <dbReference type="SAM" id="MobiDB-lite"/>
    </source>
</evidence>
<evidence type="ECO:0000313" key="3">
    <source>
        <dbReference type="Proteomes" id="UP000613740"/>
    </source>
</evidence>
<feature type="region of interest" description="Disordered" evidence="1">
    <location>
        <begin position="43"/>
        <end position="82"/>
    </location>
</feature>
<reference evidence="2" key="1">
    <citation type="journal article" date="2020" name="bioRxiv">
        <title>Comparative genomics of Chlamydomonas.</title>
        <authorList>
            <person name="Craig R.J."/>
            <person name="Hasan A.R."/>
            <person name="Ness R.W."/>
            <person name="Keightley P.D."/>
        </authorList>
    </citation>
    <scope>NUCLEOTIDE SEQUENCE</scope>
    <source>
        <strain evidence="2">CCAP 11/173</strain>
    </source>
</reference>
<dbReference type="Proteomes" id="UP000613740">
    <property type="component" value="Unassembled WGS sequence"/>
</dbReference>
<sequence>MRALGTGLERADGGGKGDGGGVSSYVWRACGLYGGDVAAGALQPQGPLLVDGGGRETPPGGYPRAPVRSSQWPVTPVGSSSM</sequence>
<proteinExistence type="predicted"/>
<comment type="caution">
    <text evidence="2">The sequence shown here is derived from an EMBL/GenBank/DDBJ whole genome shotgun (WGS) entry which is preliminary data.</text>
</comment>
<organism evidence="2 3">
    <name type="scientific">Chlamydomonas schloesseri</name>
    <dbReference type="NCBI Taxonomy" id="2026947"/>
    <lineage>
        <taxon>Eukaryota</taxon>
        <taxon>Viridiplantae</taxon>
        <taxon>Chlorophyta</taxon>
        <taxon>core chlorophytes</taxon>
        <taxon>Chlorophyceae</taxon>
        <taxon>CS clade</taxon>
        <taxon>Chlamydomonadales</taxon>
        <taxon>Chlamydomonadaceae</taxon>
        <taxon>Chlamydomonas</taxon>
    </lineage>
</organism>
<feature type="compositionally biased region" description="Polar residues" evidence="1">
    <location>
        <begin position="68"/>
        <end position="82"/>
    </location>
</feature>
<accession>A0A835WPX4</accession>
<dbReference type="EMBL" id="JAEHOD010000007">
    <property type="protein sequence ID" value="KAG2451903.1"/>
    <property type="molecule type" value="Genomic_DNA"/>
</dbReference>
<protein>
    <submittedName>
        <fullName evidence="2">Uncharacterized protein</fullName>
    </submittedName>
</protein>
<name>A0A835WPX4_9CHLO</name>
<gene>
    <name evidence="2" type="ORF">HYH02_003678</name>
</gene>
<dbReference type="AlphaFoldDB" id="A0A835WPX4"/>
<evidence type="ECO:0000313" key="2">
    <source>
        <dbReference type="EMBL" id="KAG2451903.1"/>
    </source>
</evidence>